<evidence type="ECO:0000259" key="6">
    <source>
        <dbReference type="Pfam" id="PF25561"/>
    </source>
</evidence>
<gene>
    <name evidence="7" type="ORF">ACEWY4_013853</name>
</gene>
<keyword evidence="3" id="KW-0832">Ubl conjugation</keyword>
<dbReference type="PANTHER" id="PTHR45736:SF8">
    <property type="entry name" value="TRANSCRIPTIONAL REGULATOR QRICH1"/>
    <property type="match status" value="1"/>
</dbReference>
<feature type="compositionally biased region" description="Low complexity" evidence="4">
    <location>
        <begin position="185"/>
        <end position="194"/>
    </location>
</feature>
<keyword evidence="1" id="KW-1017">Isopeptide bond</keyword>
<keyword evidence="2" id="KW-0597">Phosphoprotein</keyword>
<evidence type="ECO:0000256" key="1">
    <source>
        <dbReference type="ARBA" id="ARBA00022499"/>
    </source>
</evidence>
<feature type="domain" description="ZMYM2-like/QRICH1 C-terminal" evidence="5">
    <location>
        <begin position="550"/>
        <end position="708"/>
    </location>
</feature>
<name>A0ABD1JXN3_9TELE</name>
<evidence type="ECO:0000313" key="8">
    <source>
        <dbReference type="Proteomes" id="UP001591681"/>
    </source>
</evidence>
<evidence type="ECO:0000259" key="5">
    <source>
        <dbReference type="Pfam" id="PF12012"/>
    </source>
</evidence>
<accession>A0ABD1JXN3</accession>
<reference evidence="7 8" key="1">
    <citation type="submission" date="2024-09" db="EMBL/GenBank/DDBJ databases">
        <title>A chromosome-level genome assembly of Gray's grenadier anchovy, Coilia grayii.</title>
        <authorList>
            <person name="Fu Z."/>
        </authorList>
    </citation>
    <scope>NUCLEOTIDE SEQUENCE [LARGE SCALE GENOMIC DNA]</scope>
    <source>
        <strain evidence="7">G4</strain>
        <tissue evidence="7">Muscle</tissue>
    </source>
</reference>
<dbReference type="AlphaFoldDB" id="A0ABD1JXN3"/>
<dbReference type="Pfam" id="PF25561">
    <property type="entry name" value="QRICH1"/>
    <property type="match status" value="1"/>
</dbReference>
<dbReference type="PANTHER" id="PTHR45736">
    <property type="entry name" value="ZINC FINGER MYM-TYPE PROTEIN"/>
    <property type="match status" value="1"/>
</dbReference>
<comment type="caution">
    <text evidence="7">The sequence shown here is derived from an EMBL/GenBank/DDBJ whole genome shotgun (WGS) entry which is preliminary data.</text>
</comment>
<keyword evidence="8" id="KW-1185">Reference proteome</keyword>
<dbReference type="InterPro" id="IPR021893">
    <property type="entry name" value="ZMYM2-like_C"/>
</dbReference>
<feature type="domain" description="QRICH1-like" evidence="6">
    <location>
        <begin position="423"/>
        <end position="538"/>
    </location>
</feature>
<organism evidence="7 8">
    <name type="scientific">Coilia grayii</name>
    <name type="common">Gray's grenadier anchovy</name>
    <dbReference type="NCBI Taxonomy" id="363190"/>
    <lineage>
        <taxon>Eukaryota</taxon>
        <taxon>Metazoa</taxon>
        <taxon>Chordata</taxon>
        <taxon>Craniata</taxon>
        <taxon>Vertebrata</taxon>
        <taxon>Euteleostomi</taxon>
        <taxon>Actinopterygii</taxon>
        <taxon>Neopterygii</taxon>
        <taxon>Teleostei</taxon>
        <taxon>Clupei</taxon>
        <taxon>Clupeiformes</taxon>
        <taxon>Clupeoidei</taxon>
        <taxon>Engraulidae</taxon>
        <taxon>Coilinae</taxon>
        <taxon>Coilia</taxon>
    </lineage>
</organism>
<dbReference type="InterPro" id="IPR057926">
    <property type="entry name" value="QRICH1_dom"/>
</dbReference>
<feature type="region of interest" description="Disordered" evidence="4">
    <location>
        <begin position="184"/>
        <end position="213"/>
    </location>
</feature>
<dbReference type="InterPro" id="IPR051284">
    <property type="entry name" value="ZnF_MYMT-QRICH1"/>
</dbReference>
<protein>
    <recommendedName>
        <fullName evidence="9">DUF3504 domain-containing protein</fullName>
    </recommendedName>
</protein>
<dbReference type="EMBL" id="JBHFQA010000011">
    <property type="protein sequence ID" value="KAL2091590.1"/>
    <property type="molecule type" value="Genomic_DNA"/>
</dbReference>
<proteinExistence type="predicted"/>
<evidence type="ECO:0000256" key="2">
    <source>
        <dbReference type="ARBA" id="ARBA00022553"/>
    </source>
</evidence>
<evidence type="ECO:0000256" key="4">
    <source>
        <dbReference type="SAM" id="MobiDB-lite"/>
    </source>
</evidence>
<evidence type="ECO:0008006" key="9">
    <source>
        <dbReference type="Google" id="ProtNLM"/>
    </source>
</evidence>
<evidence type="ECO:0000256" key="3">
    <source>
        <dbReference type="ARBA" id="ARBA00022843"/>
    </source>
</evidence>
<sequence length="725" mass="80057">MSEPMEAGTISFDEYVRQKARTVPQHRMKEFLESLAAKGPEVLQEFSQQGGASTNTTTTTMVYQQGANCIYTDSTEVAGSLLELACPVQVTSAQITPQLAAAVHQASEQQIQVQVQIQGDQGQAVGQVLQVSSPSHHQLQGVTTAAQLVQQGELTEEQHQQLQAQLVAAVASGQQIQIQTVEALSPAQQQQASPRDPERRPGGSSPAAVLQPAKKRKVDVPLATVSYALPQGQQLATVLAIPQGQGQQSYVSLRPDLLTVDSTHLYSATGTLTGPSGETWTIPVYSAPQPQGVAHIAIPQEAYSAALQLQTLPIATATTDDKDKMSAGGMVHTQTVTTSSGAQEEVVQTLFPAQFMNGNIHIPVAVQTVGGTYSGATQALHIWDPQQQGQVVDGQEQQLHLQAQVEGEQQGEATAELMLPVSLKPEEGLEVWRLWVLRKNAEMDKEEQNKLAPIGRRQPLRFREDLISSAVAELNVALSLMTQEAKGLEGEPFEADALYYVFLCIQKYLFENGRVDDIFSDPYYVRFSQCLHKVLEEYRPNVHPLGYIIPSHVTEEMLWECKQLGAHSPSTLLFTLMYFNTKYFQLTTVEQHMKVAFSKVLRHTKKNPINPKDKSTTIRYLKGSGPHHLGQKVTDDMYAEQAEDPENPLRCPIKLYDFYLFKCPQCAKGRNDTYYLTPEPVVAPNSPIWYSTQPIHSQQLEHMLTRITMVREIQEVIATASTNVN</sequence>
<dbReference type="Pfam" id="PF12012">
    <property type="entry name" value="DUF3504"/>
    <property type="match status" value="1"/>
</dbReference>
<dbReference type="Proteomes" id="UP001591681">
    <property type="component" value="Unassembled WGS sequence"/>
</dbReference>
<evidence type="ECO:0000313" key="7">
    <source>
        <dbReference type="EMBL" id="KAL2091590.1"/>
    </source>
</evidence>